<dbReference type="InterPro" id="IPR036397">
    <property type="entry name" value="RNaseH_sf"/>
</dbReference>
<name>A0A4C1ZVU0_EUMVA</name>
<dbReference type="AlphaFoldDB" id="A0A4C1ZVU0"/>
<dbReference type="Proteomes" id="UP000299102">
    <property type="component" value="Unassembled WGS sequence"/>
</dbReference>
<sequence>MIPNGRTIIAEICIEQLSGTYEVLLQKYPGLVKQKRFLLEHDNTKPHTAKVNLDKDKEFGSIHHLPYLAFSPDLAPSDYYLTMAKYFLGKKLNRRETLKIQ</sequence>
<dbReference type="GO" id="GO:0003676">
    <property type="term" value="F:nucleic acid binding"/>
    <property type="evidence" value="ECO:0007669"/>
    <property type="project" value="InterPro"/>
</dbReference>
<dbReference type="EMBL" id="BGZK01002327">
    <property type="protein sequence ID" value="GBP92981.1"/>
    <property type="molecule type" value="Genomic_DNA"/>
</dbReference>
<protein>
    <submittedName>
        <fullName evidence="1">Mariner Mos1 transposase</fullName>
    </submittedName>
</protein>
<dbReference type="Gene3D" id="3.30.420.10">
    <property type="entry name" value="Ribonuclease H-like superfamily/Ribonuclease H"/>
    <property type="match status" value="1"/>
</dbReference>
<reference evidence="1 2" key="1">
    <citation type="journal article" date="2019" name="Commun. Biol.">
        <title>The bagworm genome reveals a unique fibroin gene that provides high tensile strength.</title>
        <authorList>
            <person name="Kono N."/>
            <person name="Nakamura H."/>
            <person name="Ohtoshi R."/>
            <person name="Tomita M."/>
            <person name="Numata K."/>
            <person name="Arakawa K."/>
        </authorList>
    </citation>
    <scope>NUCLEOTIDE SEQUENCE [LARGE SCALE GENOMIC DNA]</scope>
</reference>
<comment type="caution">
    <text evidence="1">The sequence shown here is derived from an EMBL/GenBank/DDBJ whole genome shotgun (WGS) entry which is preliminary data.</text>
</comment>
<organism evidence="1 2">
    <name type="scientific">Eumeta variegata</name>
    <name type="common">Bagworm moth</name>
    <name type="synonym">Eumeta japonica</name>
    <dbReference type="NCBI Taxonomy" id="151549"/>
    <lineage>
        <taxon>Eukaryota</taxon>
        <taxon>Metazoa</taxon>
        <taxon>Ecdysozoa</taxon>
        <taxon>Arthropoda</taxon>
        <taxon>Hexapoda</taxon>
        <taxon>Insecta</taxon>
        <taxon>Pterygota</taxon>
        <taxon>Neoptera</taxon>
        <taxon>Endopterygota</taxon>
        <taxon>Lepidoptera</taxon>
        <taxon>Glossata</taxon>
        <taxon>Ditrysia</taxon>
        <taxon>Tineoidea</taxon>
        <taxon>Psychidae</taxon>
        <taxon>Oiketicinae</taxon>
        <taxon>Eumeta</taxon>
    </lineage>
</organism>
<evidence type="ECO:0000313" key="1">
    <source>
        <dbReference type="EMBL" id="GBP92981.1"/>
    </source>
</evidence>
<evidence type="ECO:0000313" key="2">
    <source>
        <dbReference type="Proteomes" id="UP000299102"/>
    </source>
</evidence>
<gene>
    <name evidence="1" type="ORF">EVAR_11226_1</name>
</gene>
<dbReference type="OrthoDB" id="616263at2759"/>
<accession>A0A4C1ZVU0</accession>
<proteinExistence type="predicted"/>
<keyword evidence="2" id="KW-1185">Reference proteome</keyword>